<keyword evidence="3 4" id="KW-0440">LIM domain</keyword>
<dbReference type="PROSITE" id="PS50023">
    <property type="entry name" value="LIM_DOMAIN_2"/>
    <property type="match status" value="1"/>
</dbReference>
<feature type="compositionally biased region" description="Basic and acidic residues" evidence="5">
    <location>
        <begin position="59"/>
        <end position="76"/>
    </location>
</feature>
<feature type="compositionally biased region" description="Polar residues" evidence="5">
    <location>
        <begin position="124"/>
        <end position="135"/>
    </location>
</feature>
<dbReference type="SMART" id="SM00132">
    <property type="entry name" value="LIM"/>
    <property type="match status" value="1"/>
</dbReference>
<feature type="compositionally biased region" description="Polar residues" evidence="5">
    <location>
        <begin position="35"/>
        <end position="46"/>
    </location>
</feature>
<keyword evidence="1 4" id="KW-0479">Metal-binding</keyword>
<accession>A0A5J4NMS0</accession>
<evidence type="ECO:0000313" key="7">
    <source>
        <dbReference type="EMBL" id="KAA3676520.1"/>
    </source>
</evidence>
<dbReference type="CDD" id="cd09358">
    <property type="entry name" value="LIM_Mical_like"/>
    <property type="match status" value="1"/>
</dbReference>
<evidence type="ECO:0000256" key="3">
    <source>
        <dbReference type="ARBA" id="ARBA00023038"/>
    </source>
</evidence>
<dbReference type="EMBL" id="QNGE01001941">
    <property type="protein sequence ID" value="KAA3676520.1"/>
    <property type="molecule type" value="Genomic_DNA"/>
</dbReference>
<evidence type="ECO:0000256" key="2">
    <source>
        <dbReference type="ARBA" id="ARBA00022833"/>
    </source>
</evidence>
<keyword evidence="2 4" id="KW-0862">Zinc</keyword>
<organism evidence="7 8">
    <name type="scientific">Paragonimus westermani</name>
    <dbReference type="NCBI Taxonomy" id="34504"/>
    <lineage>
        <taxon>Eukaryota</taxon>
        <taxon>Metazoa</taxon>
        <taxon>Spiralia</taxon>
        <taxon>Lophotrochozoa</taxon>
        <taxon>Platyhelminthes</taxon>
        <taxon>Trematoda</taxon>
        <taxon>Digenea</taxon>
        <taxon>Plagiorchiida</taxon>
        <taxon>Troglotremata</taxon>
        <taxon>Troglotrematidae</taxon>
        <taxon>Paragonimus</taxon>
    </lineage>
</organism>
<evidence type="ECO:0000313" key="8">
    <source>
        <dbReference type="Proteomes" id="UP000324629"/>
    </source>
</evidence>
<dbReference type="Gene3D" id="2.10.110.10">
    <property type="entry name" value="Cysteine Rich Protein"/>
    <property type="match status" value="1"/>
</dbReference>
<dbReference type="PROSITE" id="PS00478">
    <property type="entry name" value="LIM_DOMAIN_1"/>
    <property type="match status" value="1"/>
</dbReference>
<evidence type="ECO:0000259" key="6">
    <source>
        <dbReference type="PROSITE" id="PS50023"/>
    </source>
</evidence>
<sequence>MKEKRFRLEAAKELPFARYPDDQLCSILESSSYTNDITTKDNSLPTWSKPDRPLTGTKMADDIQLGHREGDTRVTDDQSETNVSQSVEEQLREDGMELTDDEEVDEEEGGEKDEQSDLHFSKCPKSSHTKTNSDIQYEPIKTDKLLTGVHPPLLPSAGNKKSTMISEFLSLSDTNNEPPQQTPEDVDRKVDNEALPFVDIDKEHNSLVPAPLATYVEVPISTGSRGLSPRCGSSQPATPKSSVTKHELKLCAAEEKLETKKRTLKRSPMSLIKVDSETTERPTECPVVEGVISAPQVTNRFDFACVKSTLGGIRCNICGQAAYPVERLEVDGQVFHVVCFRCHHCSTMLQRGGWNQHGTRYFCNPCHRRIALQTLRH</sequence>
<evidence type="ECO:0000256" key="4">
    <source>
        <dbReference type="PROSITE-ProRule" id="PRU00125"/>
    </source>
</evidence>
<dbReference type="Proteomes" id="UP000324629">
    <property type="component" value="Unassembled WGS sequence"/>
</dbReference>
<feature type="domain" description="LIM zinc-binding" evidence="6">
    <location>
        <begin position="313"/>
        <end position="373"/>
    </location>
</feature>
<evidence type="ECO:0000256" key="1">
    <source>
        <dbReference type="ARBA" id="ARBA00022723"/>
    </source>
</evidence>
<dbReference type="GO" id="GO:0046872">
    <property type="term" value="F:metal ion binding"/>
    <property type="evidence" value="ECO:0007669"/>
    <property type="project" value="UniProtKB-KW"/>
</dbReference>
<dbReference type="InterPro" id="IPR001781">
    <property type="entry name" value="Znf_LIM"/>
</dbReference>
<protein>
    <recommendedName>
        <fullName evidence="6">LIM zinc-binding domain-containing protein</fullName>
    </recommendedName>
</protein>
<dbReference type="Pfam" id="PF00412">
    <property type="entry name" value="LIM"/>
    <property type="match status" value="1"/>
</dbReference>
<dbReference type="PANTHER" id="PTHR24206">
    <property type="entry name" value="OS06G0237300 PROTEIN"/>
    <property type="match status" value="1"/>
</dbReference>
<feature type="region of interest" description="Disordered" evidence="5">
    <location>
        <begin position="35"/>
        <end position="136"/>
    </location>
</feature>
<reference evidence="7 8" key="1">
    <citation type="journal article" date="2019" name="Gigascience">
        <title>Whole-genome sequence of the oriental lung fluke Paragonimus westermani.</title>
        <authorList>
            <person name="Oey H."/>
            <person name="Zakrzewski M."/>
            <person name="Narain K."/>
            <person name="Devi K.R."/>
            <person name="Agatsuma T."/>
            <person name="Nawaratna S."/>
            <person name="Gobert G.N."/>
            <person name="Jones M.K."/>
            <person name="Ragan M.A."/>
            <person name="McManus D.P."/>
            <person name="Krause L."/>
        </authorList>
    </citation>
    <scope>NUCLEOTIDE SEQUENCE [LARGE SCALE GENOMIC DNA]</scope>
    <source>
        <strain evidence="7 8">IND2009</strain>
    </source>
</reference>
<feature type="compositionally biased region" description="Acidic residues" evidence="5">
    <location>
        <begin position="96"/>
        <end position="111"/>
    </location>
</feature>
<evidence type="ECO:0000256" key="5">
    <source>
        <dbReference type="SAM" id="MobiDB-lite"/>
    </source>
</evidence>
<keyword evidence="8" id="KW-1185">Reference proteome</keyword>
<name>A0A5J4NMS0_9TREM</name>
<dbReference type="SUPFAM" id="SSF57716">
    <property type="entry name" value="Glucocorticoid receptor-like (DNA-binding domain)"/>
    <property type="match status" value="1"/>
</dbReference>
<dbReference type="AlphaFoldDB" id="A0A5J4NMS0"/>
<gene>
    <name evidence="7" type="ORF">DEA37_0002632</name>
</gene>
<comment type="caution">
    <text evidence="7">The sequence shown here is derived from an EMBL/GenBank/DDBJ whole genome shotgun (WGS) entry which is preliminary data.</text>
</comment>
<proteinExistence type="predicted"/>